<accession>A0A6G0TZ53</accession>
<dbReference type="PANTHER" id="PTHR12370:SF3">
    <property type="entry name" value="PHOSPHOLIPASE B-LIKE 2-RELATED"/>
    <property type="match status" value="1"/>
</dbReference>
<dbReference type="Gene3D" id="3.60.60.30">
    <property type="match status" value="1"/>
</dbReference>
<dbReference type="EC" id="3.1.1.-" evidence="7"/>
<evidence type="ECO:0000256" key="2">
    <source>
        <dbReference type="ARBA" id="ARBA00022729"/>
    </source>
</evidence>
<comment type="caution">
    <text evidence="8">The sequence shown here is derived from an EMBL/GenBank/DDBJ whole genome shotgun (WGS) entry which is preliminary data.</text>
</comment>
<dbReference type="GO" id="GO:0004620">
    <property type="term" value="F:phospholipase activity"/>
    <property type="evidence" value="ECO:0007669"/>
    <property type="project" value="InterPro"/>
</dbReference>
<keyword evidence="5 7" id="KW-0443">Lipid metabolism</keyword>
<protein>
    <recommendedName>
        <fullName evidence="7">Phospholipase B-like</fullName>
        <ecNumber evidence="7">3.1.1.-</ecNumber>
    </recommendedName>
</protein>
<evidence type="ECO:0000256" key="1">
    <source>
        <dbReference type="ARBA" id="ARBA00007835"/>
    </source>
</evidence>
<evidence type="ECO:0000256" key="5">
    <source>
        <dbReference type="ARBA" id="ARBA00023098"/>
    </source>
</evidence>
<sequence>MIYWHWKNTVENTCIGRKAFCDRIRKYLEENAIEIKQTARRRGESDPFWHQVNMFYMQLRALEDGWRFGVKRSRQDIDIPSVDFLWMNIMPDLKNFEQKFNASKDFNPDKPPVSATLVKIVGTNPIDFVLAQSASGYYGSMLRIQKRYNFGFHETESEDSALVNGKTIEFTSYPGSIYSQDDFYKVTRKGSKTEATVVGTELQNNNRQLWEKIMKKDQVLLGARIMAANRLASNSKKWYEVFSRNNSGTGNKQWLIISTNSTSIAFGVIEQMPGIVSYEEQSKKLLSTGYWISNSSPSLKVSYLKITLT</sequence>
<keyword evidence="3 7" id="KW-0378">Hydrolase</keyword>
<evidence type="ECO:0000256" key="3">
    <source>
        <dbReference type="ARBA" id="ARBA00022801"/>
    </source>
</evidence>
<dbReference type="GO" id="GO:0005576">
    <property type="term" value="C:extracellular region"/>
    <property type="evidence" value="ECO:0007669"/>
    <property type="project" value="TreeGrafter"/>
</dbReference>
<keyword evidence="6" id="KW-0325">Glycoprotein</keyword>
<keyword evidence="2" id="KW-0732">Signal</keyword>
<dbReference type="EMBL" id="VYZN01000013">
    <property type="protein sequence ID" value="KAE9541090.1"/>
    <property type="molecule type" value="Genomic_DNA"/>
</dbReference>
<gene>
    <name evidence="8" type="ORF">AGLY_004335</name>
</gene>
<dbReference type="Pfam" id="PF04916">
    <property type="entry name" value="Phospholip_B"/>
    <property type="match status" value="1"/>
</dbReference>
<dbReference type="OrthoDB" id="419508at2759"/>
<dbReference type="GO" id="GO:0009395">
    <property type="term" value="P:phospholipid catabolic process"/>
    <property type="evidence" value="ECO:0007669"/>
    <property type="project" value="TreeGrafter"/>
</dbReference>
<evidence type="ECO:0000313" key="9">
    <source>
        <dbReference type="Proteomes" id="UP000475862"/>
    </source>
</evidence>
<comment type="similarity">
    <text evidence="1 7">Belongs to the phospholipase B-like family.</text>
</comment>
<dbReference type="Proteomes" id="UP000475862">
    <property type="component" value="Unassembled WGS sequence"/>
</dbReference>
<dbReference type="InterPro" id="IPR007000">
    <property type="entry name" value="PLipase_B-like"/>
</dbReference>
<reference evidence="8 9" key="1">
    <citation type="submission" date="2019-08" db="EMBL/GenBank/DDBJ databases">
        <title>The genome of the soybean aphid Biotype 1, its phylome, world population structure and adaptation to the North American continent.</title>
        <authorList>
            <person name="Giordano R."/>
            <person name="Donthu R.K."/>
            <person name="Hernandez A.G."/>
            <person name="Wright C.L."/>
            <person name="Zimin A.V."/>
        </authorList>
    </citation>
    <scope>NUCLEOTIDE SEQUENCE [LARGE SCALE GENOMIC DNA]</scope>
    <source>
        <tissue evidence="8">Whole aphids</tissue>
    </source>
</reference>
<evidence type="ECO:0000313" key="8">
    <source>
        <dbReference type="EMBL" id="KAE9541090.1"/>
    </source>
</evidence>
<dbReference type="PANTHER" id="PTHR12370">
    <property type="entry name" value="PHOSPHOLIPASE B-RELATED"/>
    <property type="match status" value="1"/>
</dbReference>
<evidence type="ECO:0000256" key="4">
    <source>
        <dbReference type="ARBA" id="ARBA00022963"/>
    </source>
</evidence>
<evidence type="ECO:0000256" key="6">
    <source>
        <dbReference type="ARBA" id="ARBA00023180"/>
    </source>
</evidence>
<comment type="function">
    <text evidence="7">Putative phospholipase.</text>
</comment>
<organism evidence="8 9">
    <name type="scientific">Aphis glycines</name>
    <name type="common">Soybean aphid</name>
    <dbReference type="NCBI Taxonomy" id="307491"/>
    <lineage>
        <taxon>Eukaryota</taxon>
        <taxon>Metazoa</taxon>
        <taxon>Ecdysozoa</taxon>
        <taxon>Arthropoda</taxon>
        <taxon>Hexapoda</taxon>
        <taxon>Insecta</taxon>
        <taxon>Pterygota</taxon>
        <taxon>Neoptera</taxon>
        <taxon>Paraneoptera</taxon>
        <taxon>Hemiptera</taxon>
        <taxon>Sternorrhyncha</taxon>
        <taxon>Aphidomorpha</taxon>
        <taxon>Aphidoidea</taxon>
        <taxon>Aphididae</taxon>
        <taxon>Aphidini</taxon>
        <taxon>Aphis</taxon>
        <taxon>Aphis</taxon>
    </lineage>
</organism>
<proteinExistence type="inferred from homology"/>
<evidence type="ECO:0000256" key="7">
    <source>
        <dbReference type="RuleBase" id="RU364138"/>
    </source>
</evidence>
<name>A0A6G0TZ53_APHGL</name>
<keyword evidence="9" id="KW-1185">Reference proteome</keyword>
<keyword evidence="4 7" id="KW-0442">Lipid degradation</keyword>
<dbReference type="AlphaFoldDB" id="A0A6G0TZ53"/>